<dbReference type="EMBL" id="AOCK01000001">
    <property type="protein sequence ID" value="EMR00237.1"/>
    <property type="molecule type" value="Genomic_DNA"/>
</dbReference>
<comment type="caution">
    <text evidence="2">The sequence shown here is derived from an EMBL/GenBank/DDBJ whole genome shotgun (WGS) entry which is preliminary data.</text>
</comment>
<sequence>MSSSWSSTQAAAKLDSTPNDDKSIGIDHVERCAAILQTKLTMCMNGAGGQAPVLVATGKQAFDWSTGARKDQRIAEVVDKVPGDGTRECVVLMDHYTLGNGSNVGRAASLHGAMDKVLNEK</sequence>
<evidence type="ECO:0000313" key="3">
    <source>
        <dbReference type="Proteomes" id="UP000012015"/>
    </source>
</evidence>
<accession>M7MYX3</accession>
<evidence type="ECO:0000256" key="1">
    <source>
        <dbReference type="SAM" id="MobiDB-lite"/>
    </source>
</evidence>
<dbReference type="Proteomes" id="UP000012015">
    <property type="component" value="Unassembled WGS sequence"/>
</dbReference>
<dbReference type="STRING" id="1276920.ADIAG_00244"/>
<proteinExistence type="predicted"/>
<dbReference type="AlphaFoldDB" id="M7MYX3"/>
<reference evidence="2 3" key="1">
    <citation type="journal article" date="2013" name="Genome Announc.">
        <title>Draft Genome Sequence of Arthrobacter gangotriensis Strain Lz1yT, Isolated from a Penguin Rookery Soil Sample Collected in Antarctica, near the Indian Station Dakshin Gangotri.</title>
        <authorList>
            <person name="Shivaji S."/>
            <person name="Ara S."/>
            <person name="Bandi S."/>
            <person name="Singh A."/>
            <person name="Kumar Pinnaka A."/>
        </authorList>
    </citation>
    <scope>NUCLEOTIDE SEQUENCE [LARGE SCALE GENOMIC DNA]</scope>
    <source>
        <strain evidence="2 3">Lz1y</strain>
    </source>
</reference>
<evidence type="ECO:0000313" key="2">
    <source>
        <dbReference type="EMBL" id="EMR00237.1"/>
    </source>
</evidence>
<protein>
    <submittedName>
        <fullName evidence="2">Uncharacterized protein</fullName>
    </submittedName>
</protein>
<name>M7MYX3_9MICC</name>
<dbReference type="PATRIC" id="fig|1276920.7.peg.241"/>
<gene>
    <name evidence="2" type="ORF">ADIAG_00244</name>
</gene>
<feature type="compositionally biased region" description="Polar residues" evidence="1">
    <location>
        <begin position="1"/>
        <end position="10"/>
    </location>
</feature>
<organism evidence="2 3">
    <name type="scientific">Paeniglutamicibacter gangotriensis Lz1y</name>
    <dbReference type="NCBI Taxonomy" id="1276920"/>
    <lineage>
        <taxon>Bacteria</taxon>
        <taxon>Bacillati</taxon>
        <taxon>Actinomycetota</taxon>
        <taxon>Actinomycetes</taxon>
        <taxon>Micrococcales</taxon>
        <taxon>Micrococcaceae</taxon>
        <taxon>Paeniglutamicibacter</taxon>
    </lineage>
</organism>
<keyword evidence="3" id="KW-1185">Reference proteome</keyword>
<feature type="region of interest" description="Disordered" evidence="1">
    <location>
        <begin position="1"/>
        <end position="24"/>
    </location>
</feature>